<dbReference type="Gene3D" id="1.20.1250.20">
    <property type="entry name" value="MFS general substrate transporter like domains"/>
    <property type="match status" value="1"/>
</dbReference>
<keyword evidence="8" id="KW-1185">Reference proteome</keyword>
<keyword evidence="5 6" id="KW-0472">Membrane</keyword>
<dbReference type="Proteomes" id="UP000282454">
    <property type="component" value="Unassembled WGS sequence"/>
</dbReference>
<dbReference type="SUPFAM" id="SSF103473">
    <property type="entry name" value="MFS general substrate transporter"/>
    <property type="match status" value="1"/>
</dbReference>
<protein>
    <submittedName>
        <fullName evidence="7">Putative MFS family arabinose efflux permease</fullName>
    </submittedName>
</protein>
<reference evidence="7 8" key="1">
    <citation type="submission" date="2018-10" db="EMBL/GenBank/DDBJ databases">
        <title>Genomic Encyclopedia of Archaeal and Bacterial Type Strains, Phase II (KMG-II): from individual species to whole genera.</title>
        <authorList>
            <person name="Goeker M."/>
        </authorList>
    </citation>
    <scope>NUCLEOTIDE SEQUENCE [LARGE SCALE GENOMIC DNA]</scope>
    <source>
        <strain evidence="7 8">DSM 45657</strain>
    </source>
</reference>
<feature type="transmembrane region" description="Helical" evidence="6">
    <location>
        <begin position="378"/>
        <end position="399"/>
    </location>
</feature>
<feature type="transmembrane region" description="Helical" evidence="6">
    <location>
        <begin position="259"/>
        <end position="279"/>
    </location>
</feature>
<evidence type="ECO:0000256" key="2">
    <source>
        <dbReference type="ARBA" id="ARBA00022475"/>
    </source>
</evidence>
<dbReference type="InterPro" id="IPR036259">
    <property type="entry name" value="MFS_trans_sf"/>
</dbReference>
<accession>A0A421BAM9</accession>
<feature type="transmembrane region" description="Helical" evidence="6">
    <location>
        <begin position="347"/>
        <end position="366"/>
    </location>
</feature>
<keyword evidence="4 6" id="KW-1133">Transmembrane helix</keyword>
<dbReference type="CDD" id="cd06173">
    <property type="entry name" value="MFS_MefA_like"/>
    <property type="match status" value="1"/>
</dbReference>
<dbReference type="InterPro" id="IPR011701">
    <property type="entry name" value="MFS"/>
</dbReference>
<gene>
    <name evidence="7" type="ORF">CLV68_1974</name>
</gene>
<dbReference type="EMBL" id="RCDD01000001">
    <property type="protein sequence ID" value="RLK61434.1"/>
    <property type="molecule type" value="Genomic_DNA"/>
</dbReference>
<feature type="transmembrane region" description="Helical" evidence="6">
    <location>
        <begin position="223"/>
        <end position="243"/>
    </location>
</feature>
<evidence type="ECO:0000256" key="4">
    <source>
        <dbReference type="ARBA" id="ARBA00022989"/>
    </source>
</evidence>
<dbReference type="Pfam" id="PF07690">
    <property type="entry name" value="MFS_1"/>
    <property type="match status" value="1"/>
</dbReference>
<feature type="transmembrane region" description="Helical" evidence="6">
    <location>
        <begin position="111"/>
        <end position="128"/>
    </location>
</feature>
<evidence type="ECO:0000313" key="7">
    <source>
        <dbReference type="EMBL" id="RLK61434.1"/>
    </source>
</evidence>
<evidence type="ECO:0000256" key="6">
    <source>
        <dbReference type="SAM" id="Phobius"/>
    </source>
</evidence>
<evidence type="ECO:0000256" key="3">
    <source>
        <dbReference type="ARBA" id="ARBA00022692"/>
    </source>
</evidence>
<sequence>MAAPVTTTEPSRTRLWTSNFALYFVARIVSMLGDMMIPVSMSVAVLGLGYGVTGVGLALGAWMGAFALFVVFGGVFADRFHPLPQMIGADAVRCALQAGLAVYLWVGHPPLWFIVVASLFGGVATAMFQPGLTSMVPQVASDPHKANGVLRVSQGLATMLGPALAGVLVASFSVGWAFAVDAATFAISGICLLLLRVPRFEVDRSESTLDNLRSGWQEFRSRSWLWAVILIWWVLGVTVWGPIHPLGAASIIAEHGKAAFGYAEAAFGAGSILGGLVAIKLRPNRPLFGGGIAMFLFPLMPLGAALVPSVPLLLLLYAISGIGWAFWGVQWATTVQTQIPEDKLNRVAAYEIAGSILAVPLGQVLAGPASALFGVHQLLFVATIAGLGCAVALLATAPIRRLTRV</sequence>
<comment type="subcellular location">
    <subcellularLocation>
        <location evidence="1">Cell membrane</location>
        <topology evidence="1">Multi-pass membrane protein</topology>
    </subcellularLocation>
</comment>
<evidence type="ECO:0000256" key="5">
    <source>
        <dbReference type="ARBA" id="ARBA00023136"/>
    </source>
</evidence>
<feature type="transmembrane region" description="Helical" evidence="6">
    <location>
        <begin position="176"/>
        <end position="195"/>
    </location>
</feature>
<evidence type="ECO:0000256" key="1">
    <source>
        <dbReference type="ARBA" id="ARBA00004651"/>
    </source>
</evidence>
<keyword evidence="3 6" id="KW-0812">Transmembrane</keyword>
<dbReference type="PANTHER" id="PTHR23513">
    <property type="entry name" value="INTEGRAL MEMBRANE EFFLUX PROTEIN-RELATED"/>
    <property type="match status" value="1"/>
</dbReference>
<dbReference type="AlphaFoldDB" id="A0A421BAM9"/>
<feature type="transmembrane region" description="Helical" evidence="6">
    <location>
        <begin position="286"/>
        <end position="307"/>
    </location>
</feature>
<feature type="transmembrane region" description="Helical" evidence="6">
    <location>
        <begin position="313"/>
        <end position="335"/>
    </location>
</feature>
<comment type="caution">
    <text evidence="7">The sequence shown here is derived from an EMBL/GenBank/DDBJ whole genome shotgun (WGS) entry which is preliminary data.</text>
</comment>
<dbReference type="GO" id="GO:0005886">
    <property type="term" value="C:plasma membrane"/>
    <property type="evidence" value="ECO:0007669"/>
    <property type="project" value="UniProtKB-SubCell"/>
</dbReference>
<dbReference type="PANTHER" id="PTHR23513:SF11">
    <property type="entry name" value="STAPHYLOFERRIN A TRANSPORTER"/>
    <property type="match status" value="1"/>
</dbReference>
<dbReference type="RefSeq" id="WP_246009745.1">
    <property type="nucleotide sequence ID" value="NZ_RCDD01000001.1"/>
</dbReference>
<proteinExistence type="predicted"/>
<feature type="transmembrane region" description="Helical" evidence="6">
    <location>
        <begin position="20"/>
        <end position="48"/>
    </location>
</feature>
<evidence type="ECO:0000313" key="8">
    <source>
        <dbReference type="Proteomes" id="UP000282454"/>
    </source>
</evidence>
<organism evidence="7 8">
    <name type="scientific">Actinokineospora cianjurensis</name>
    <dbReference type="NCBI Taxonomy" id="585224"/>
    <lineage>
        <taxon>Bacteria</taxon>
        <taxon>Bacillati</taxon>
        <taxon>Actinomycetota</taxon>
        <taxon>Actinomycetes</taxon>
        <taxon>Pseudonocardiales</taxon>
        <taxon>Pseudonocardiaceae</taxon>
        <taxon>Actinokineospora</taxon>
    </lineage>
</organism>
<name>A0A421BAM9_9PSEU</name>
<dbReference type="GO" id="GO:0022857">
    <property type="term" value="F:transmembrane transporter activity"/>
    <property type="evidence" value="ECO:0007669"/>
    <property type="project" value="InterPro"/>
</dbReference>
<keyword evidence="2" id="KW-1003">Cell membrane</keyword>
<feature type="transmembrane region" description="Helical" evidence="6">
    <location>
        <begin position="54"/>
        <end position="75"/>
    </location>
</feature>